<evidence type="ECO:0000256" key="3">
    <source>
        <dbReference type="ARBA" id="ARBA00022679"/>
    </source>
</evidence>
<evidence type="ECO:0000256" key="8">
    <source>
        <dbReference type="PROSITE-ProRule" id="PRU00175"/>
    </source>
</evidence>
<name>A0A2I0JAI9_PUNGR</name>
<dbReference type="SUPFAM" id="SSF57850">
    <property type="entry name" value="RING/U-box"/>
    <property type="match status" value="1"/>
</dbReference>
<evidence type="ECO:0000256" key="5">
    <source>
        <dbReference type="ARBA" id="ARBA00022771"/>
    </source>
</evidence>
<sequence length="314" mass="35290">MESSKPWTEDGLDKLSCAFMSDSNRTGGRRTVRIPSRNPQVILCPFCYGGLRDEPRPVAADSRAQQGSHFVARLLNDMALVLDPPDVLRDSPMSRRAVWGVEREADGMSLNSWITLQFEGLPRLPDPVPQSEAVPHSHGADHSNDTSNYDTHADPLNEFFGDLAQNDQPGPPPAHNSAIEALATITISESQLKDDPHCPICKEEFGIGGEARELPCKHFYHSDCITPWLRIHNTCPVCRFELKNSTDGDFGAESAWQFGDEDTMGGLNLWWNQLLSSWPFGAFSNWVYRNFSFLENWRTASRSGTSWWCSWFTL</sequence>
<comment type="caution">
    <text evidence="11">The sequence shown here is derived from an EMBL/GenBank/DDBJ whole genome shotgun (WGS) entry which is preliminary data.</text>
</comment>
<protein>
    <recommendedName>
        <fullName evidence="2">RING-type E3 ubiquitin transferase</fullName>
        <ecNumber evidence="2">2.3.2.27</ecNumber>
    </recommendedName>
</protein>
<evidence type="ECO:0000313" key="11">
    <source>
        <dbReference type="EMBL" id="PKI52993.1"/>
    </source>
</evidence>
<dbReference type="Proteomes" id="UP000233551">
    <property type="component" value="Unassembled WGS sequence"/>
</dbReference>
<gene>
    <name evidence="11" type="ORF">CRG98_026573</name>
</gene>
<keyword evidence="12" id="KW-1185">Reference proteome</keyword>
<dbReference type="PANTHER" id="PTHR15710">
    <property type="entry name" value="E3 UBIQUITIN-PROTEIN LIGASE PRAJA"/>
    <property type="match status" value="1"/>
</dbReference>
<dbReference type="SMART" id="SM00184">
    <property type="entry name" value="RING"/>
    <property type="match status" value="1"/>
</dbReference>
<dbReference type="Pfam" id="PF13639">
    <property type="entry name" value="zf-RING_2"/>
    <property type="match status" value="1"/>
</dbReference>
<dbReference type="GO" id="GO:0061630">
    <property type="term" value="F:ubiquitin protein ligase activity"/>
    <property type="evidence" value="ECO:0007669"/>
    <property type="project" value="UniProtKB-EC"/>
</dbReference>
<keyword evidence="6" id="KW-0833">Ubl conjugation pathway</keyword>
<dbReference type="EC" id="2.3.2.27" evidence="2"/>
<feature type="region of interest" description="Disordered" evidence="9">
    <location>
        <begin position="124"/>
        <end position="176"/>
    </location>
</feature>
<dbReference type="AlphaFoldDB" id="A0A2I0JAI9"/>
<evidence type="ECO:0000256" key="1">
    <source>
        <dbReference type="ARBA" id="ARBA00000900"/>
    </source>
</evidence>
<keyword evidence="5 8" id="KW-0863">Zinc-finger</keyword>
<proteinExistence type="predicted"/>
<dbReference type="GO" id="GO:0016567">
    <property type="term" value="P:protein ubiquitination"/>
    <property type="evidence" value="ECO:0007669"/>
    <property type="project" value="TreeGrafter"/>
</dbReference>
<keyword evidence="4" id="KW-0479">Metal-binding</keyword>
<dbReference type="CDD" id="cd16667">
    <property type="entry name" value="RING-H2_RNF126-like"/>
    <property type="match status" value="1"/>
</dbReference>
<dbReference type="InterPro" id="IPR001841">
    <property type="entry name" value="Znf_RING"/>
</dbReference>
<evidence type="ECO:0000256" key="9">
    <source>
        <dbReference type="SAM" id="MobiDB-lite"/>
    </source>
</evidence>
<keyword evidence="3" id="KW-0808">Transferase</keyword>
<keyword evidence="7" id="KW-0862">Zinc</keyword>
<evidence type="ECO:0000313" key="12">
    <source>
        <dbReference type="Proteomes" id="UP000233551"/>
    </source>
</evidence>
<dbReference type="STRING" id="22663.A0A2I0JAI9"/>
<dbReference type="InterPro" id="IPR013083">
    <property type="entry name" value="Znf_RING/FYVE/PHD"/>
</dbReference>
<evidence type="ECO:0000256" key="6">
    <source>
        <dbReference type="ARBA" id="ARBA00022786"/>
    </source>
</evidence>
<dbReference type="FunFam" id="3.30.40.10:FF:000022">
    <property type="entry name" value="E3 ubiquitin-protein ligase RING1-like"/>
    <property type="match status" value="1"/>
</dbReference>
<evidence type="ECO:0000256" key="7">
    <source>
        <dbReference type="ARBA" id="ARBA00022833"/>
    </source>
</evidence>
<feature type="domain" description="RING-type" evidence="10">
    <location>
        <begin position="198"/>
        <end position="239"/>
    </location>
</feature>
<dbReference type="EMBL" id="PGOL01001887">
    <property type="protein sequence ID" value="PKI52993.1"/>
    <property type="molecule type" value="Genomic_DNA"/>
</dbReference>
<dbReference type="PANTHER" id="PTHR15710:SF18">
    <property type="entry name" value="RING-TYPE E3 UBIQUITIN TRANSFERASE"/>
    <property type="match status" value="1"/>
</dbReference>
<dbReference type="GO" id="GO:0008270">
    <property type="term" value="F:zinc ion binding"/>
    <property type="evidence" value="ECO:0007669"/>
    <property type="project" value="UniProtKB-KW"/>
</dbReference>
<dbReference type="Gene3D" id="3.30.40.10">
    <property type="entry name" value="Zinc/RING finger domain, C3HC4 (zinc finger)"/>
    <property type="match status" value="1"/>
</dbReference>
<evidence type="ECO:0000259" key="10">
    <source>
        <dbReference type="PROSITE" id="PS50089"/>
    </source>
</evidence>
<dbReference type="PROSITE" id="PS50089">
    <property type="entry name" value="ZF_RING_2"/>
    <property type="match status" value="1"/>
</dbReference>
<reference evidence="11 12" key="1">
    <citation type="submission" date="2017-11" db="EMBL/GenBank/DDBJ databases">
        <title>De-novo sequencing of pomegranate (Punica granatum L.) genome.</title>
        <authorList>
            <person name="Akparov Z."/>
            <person name="Amiraslanov A."/>
            <person name="Hajiyeva S."/>
            <person name="Abbasov M."/>
            <person name="Kaur K."/>
            <person name="Hamwieh A."/>
            <person name="Solovyev V."/>
            <person name="Salamov A."/>
            <person name="Braich B."/>
            <person name="Kosarev P."/>
            <person name="Mahmoud A."/>
            <person name="Hajiyev E."/>
            <person name="Babayeva S."/>
            <person name="Izzatullayeva V."/>
            <person name="Mammadov A."/>
            <person name="Mammadov A."/>
            <person name="Sharifova S."/>
            <person name="Ojaghi J."/>
            <person name="Eynullazada K."/>
            <person name="Bayramov B."/>
            <person name="Abdulazimova A."/>
            <person name="Shahmuradov I."/>
        </authorList>
    </citation>
    <scope>NUCLEOTIDE SEQUENCE [LARGE SCALE GENOMIC DNA]</scope>
    <source>
        <strain evidence="12">cv. AG2017</strain>
        <tissue evidence="11">Leaf</tissue>
    </source>
</reference>
<accession>A0A2I0JAI9</accession>
<evidence type="ECO:0000256" key="4">
    <source>
        <dbReference type="ARBA" id="ARBA00022723"/>
    </source>
</evidence>
<evidence type="ECO:0000256" key="2">
    <source>
        <dbReference type="ARBA" id="ARBA00012483"/>
    </source>
</evidence>
<comment type="catalytic activity">
    <reaction evidence="1">
        <text>S-ubiquitinyl-[E2 ubiquitin-conjugating enzyme]-L-cysteine + [acceptor protein]-L-lysine = [E2 ubiquitin-conjugating enzyme]-L-cysteine + N(6)-ubiquitinyl-[acceptor protein]-L-lysine.</text>
        <dbReference type="EC" id="2.3.2.27"/>
    </reaction>
</comment>
<dbReference type="GO" id="GO:0005737">
    <property type="term" value="C:cytoplasm"/>
    <property type="evidence" value="ECO:0007669"/>
    <property type="project" value="TreeGrafter"/>
</dbReference>
<organism evidence="11 12">
    <name type="scientific">Punica granatum</name>
    <name type="common">Pomegranate</name>
    <dbReference type="NCBI Taxonomy" id="22663"/>
    <lineage>
        <taxon>Eukaryota</taxon>
        <taxon>Viridiplantae</taxon>
        <taxon>Streptophyta</taxon>
        <taxon>Embryophyta</taxon>
        <taxon>Tracheophyta</taxon>
        <taxon>Spermatophyta</taxon>
        <taxon>Magnoliopsida</taxon>
        <taxon>eudicotyledons</taxon>
        <taxon>Gunneridae</taxon>
        <taxon>Pentapetalae</taxon>
        <taxon>rosids</taxon>
        <taxon>malvids</taxon>
        <taxon>Myrtales</taxon>
        <taxon>Lythraceae</taxon>
        <taxon>Punica</taxon>
    </lineage>
</organism>